<dbReference type="Proteomes" id="UP000013827">
    <property type="component" value="Unassembled WGS sequence"/>
</dbReference>
<dbReference type="InterPro" id="IPR020472">
    <property type="entry name" value="WD40_PAC1"/>
</dbReference>
<dbReference type="InterPro" id="IPR001680">
    <property type="entry name" value="WD40_rpt"/>
</dbReference>
<sequence>MAPTAKQEIEKLKTAIKAKRQALDDGGMAAHQAPAMGKVALKCRKVLKGHFAKIYALHWAPTTEGERRRHLVSASQDGKLIVWNGLTANKVHAIPLRSSWVMTCAFSPSGGRIACGGLDNTCSIYNVAATSKDQPIKVQRELAGHTGYLSCCRFLDETTVVTASGDMTCMRWDVETGQQQQQYVDHQGDVMSISIAPRQARLFVSGACDATAKLWDVATPGPVMTFSGHESDINAVDFFPAGNVFGTGSDDASCRLYDLRAYRELMTYTHDKILCGITSVAFSYSGRFLFAGYDDFNCYVWDTLTGKQIGVLAGHDNRVSCLGVSSDGQALCTGSWDSTLKVWA</sequence>
<dbReference type="Pfam" id="PF25391">
    <property type="entry name" value="WD40_Gbeta"/>
    <property type="match status" value="1"/>
</dbReference>
<dbReference type="CDD" id="cd00200">
    <property type="entry name" value="WD40"/>
    <property type="match status" value="1"/>
</dbReference>
<dbReference type="Gene3D" id="2.130.10.10">
    <property type="entry name" value="YVTN repeat-like/Quinoprotein amine dehydrogenase"/>
    <property type="match status" value="1"/>
</dbReference>
<keyword evidence="2" id="KW-0677">Repeat</keyword>
<feature type="repeat" description="WD" evidence="3">
    <location>
        <begin position="47"/>
        <end position="93"/>
    </location>
</feature>
<organism evidence="4 5">
    <name type="scientific">Emiliania huxleyi (strain CCMP1516)</name>
    <dbReference type="NCBI Taxonomy" id="280463"/>
    <lineage>
        <taxon>Eukaryota</taxon>
        <taxon>Haptista</taxon>
        <taxon>Haptophyta</taxon>
        <taxon>Prymnesiophyceae</taxon>
        <taxon>Isochrysidales</taxon>
        <taxon>Noelaerhabdaceae</taxon>
        <taxon>Emiliania</taxon>
    </lineage>
</organism>
<dbReference type="EnsemblProtists" id="EOD37188">
    <property type="protein sequence ID" value="EOD37188"/>
    <property type="gene ID" value="EMIHUDRAFT_454974"/>
</dbReference>
<protein>
    <submittedName>
        <fullName evidence="4">Uncharacterized protein</fullName>
    </submittedName>
</protein>
<feature type="repeat" description="WD" evidence="3">
    <location>
        <begin position="226"/>
        <end position="267"/>
    </location>
</feature>
<dbReference type="GeneID" id="17282458"/>
<dbReference type="PROSITE" id="PS50294">
    <property type="entry name" value="WD_REPEATS_REGION"/>
    <property type="match status" value="3"/>
</dbReference>
<evidence type="ECO:0000256" key="1">
    <source>
        <dbReference type="ARBA" id="ARBA00022574"/>
    </source>
</evidence>
<dbReference type="AlphaFoldDB" id="A0A0D3KN53"/>
<dbReference type="KEGG" id="ehx:EMIHUDRAFT_446896"/>
<keyword evidence="1 3" id="KW-0853">WD repeat</keyword>
<dbReference type="InterPro" id="IPR036322">
    <property type="entry name" value="WD40_repeat_dom_sf"/>
</dbReference>
<feature type="repeat" description="WD" evidence="3">
    <location>
        <begin position="277"/>
        <end position="311"/>
    </location>
</feature>
<dbReference type="SMART" id="SM00320">
    <property type="entry name" value="WD40"/>
    <property type="match status" value="7"/>
</dbReference>
<reference evidence="5" key="1">
    <citation type="journal article" date="2013" name="Nature">
        <title>Pan genome of the phytoplankton Emiliania underpins its global distribution.</title>
        <authorList>
            <person name="Read B.A."/>
            <person name="Kegel J."/>
            <person name="Klute M.J."/>
            <person name="Kuo A."/>
            <person name="Lefebvre S.C."/>
            <person name="Maumus F."/>
            <person name="Mayer C."/>
            <person name="Miller J."/>
            <person name="Monier A."/>
            <person name="Salamov A."/>
            <person name="Young J."/>
            <person name="Aguilar M."/>
            <person name="Claverie J.M."/>
            <person name="Frickenhaus S."/>
            <person name="Gonzalez K."/>
            <person name="Herman E.K."/>
            <person name="Lin Y.C."/>
            <person name="Napier J."/>
            <person name="Ogata H."/>
            <person name="Sarno A.F."/>
            <person name="Shmutz J."/>
            <person name="Schroeder D."/>
            <person name="de Vargas C."/>
            <person name="Verret F."/>
            <person name="von Dassow P."/>
            <person name="Valentin K."/>
            <person name="Van de Peer Y."/>
            <person name="Wheeler G."/>
            <person name="Dacks J.B."/>
            <person name="Delwiche C.F."/>
            <person name="Dyhrman S.T."/>
            <person name="Glockner G."/>
            <person name="John U."/>
            <person name="Richards T."/>
            <person name="Worden A.Z."/>
            <person name="Zhang X."/>
            <person name="Grigoriev I.V."/>
            <person name="Allen A.E."/>
            <person name="Bidle K."/>
            <person name="Borodovsky M."/>
            <person name="Bowler C."/>
            <person name="Brownlee C."/>
            <person name="Cock J.M."/>
            <person name="Elias M."/>
            <person name="Gladyshev V.N."/>
            <person name="Groth M."/>
            <person name="Guda C."/>
            <person name="Hadaegh A."/>
            <person name="Iglesias-Rodriguez M.D."/>
            <person name="Jenkins J."/>
            <person name="Jones B.M."/>
            <person name="Lawson T."/>
            <person name="Leese F."/>
            <person name="Lindquist E."/>
            <person name="Lobanov A."/>
            <person name="Lomsadze A."/>
            <person name="Malik S.B."/>
            <person name="Marsh M.E."/>
            <person name="Mackinder L."/>
            <person name="Mock T."/>
            <person name="Mueller-Roeber B."/>
            <person name="Pagarete A."/>
            <person name="Parker M."/>
            <person name="Probert I."/>
            <person name="Quesneville H."/>
            <person name="Raines C."/>
            <person name="Rensing S.A."/>
            <person name="Riano-Pachon D.M."/>
            <person name="Richier S."/>
            <person name="Rokitta S."/>
            <person name="Shiraiwa Y."/>
            <person name="Soanes D.M."/>
            <person name="van der Giezen M."/>
            <person name="Wahlund T.M."/>
            <person name="Williams B."/>
            <person name="Wilson W."/>
            <person name="Wolfe G."/>
            <person name="Wurch L.L."/>
        </authorList>
    </citation>
    <scope>NUCLEOTIDE SEQUENCE</scope>
</reference>
<dbReference type="EnsemblProtists" id="EOD38704">
    <property type="protein sequence ID" value="EOD38704"/>
    <property type="gene ID" value="EMIHUDRAFT_446896"/>
</dbReference>
<dbReference type="RefSeq" id="XP_005791133.1">
    <property type="nucleotide sequence ID" value="XM_005791076.1"/>
</dbReference>
<dbReference type="OMA" id="PLDSQWV"/>
<feature type="repeat" description="WD" evidence="3">
    <location>
        <begin position="183"/>
        <end position="225"/>
    </location>
</feature>
<dbReference type="PRINTS" id="PR00320">
    <property type="entry name" value="GPROTEINBRPT"/>
</dbReference>
<evidence type="ECO:0000313" key="5">
    <source>
        <dbReference type="Proteomes" id="UP000013827"/>
    </source>
</evidence>
<dbReference type="RefSeq" id="XP_005789617.1">
    <property type="nucleotide sequence ID" value="XM_005789560.1"/>
</dbReference>
<accession>A0A0D3KN53</accession>
<feature type="repeat" description="WD" evidence="3">
    <location>
        <begin position="312"/>
        <end position="344"/>
    </location>
</feature>
<dbReference type="HOGENOM" id="CLU_000288_57_34_1"/>
<dbReference type="InterPro" id="IPR016346">
    <property type="entry name" value="G-protein_beta_1-5"/>
</dbReference>
<evidence type="ECO:0000313" key="4">
    <source>
        <dbReference type="EnsemblProtists" id="EOD37188"/>
    </source>
</evidence>
<dbReference type="KEGG" id="ehx:EMIHUDRAFT_454974"/>
<dbReference type="PIRSF" id="PIRSF002394">
    <property type="entry name" value="GN-bd_beta"/>
    <property type="match status" value="1"/>
</dbReference>
<proteinExistence type="predicted"/>
<dbReference type="InterPro" id="IPR015943">
    <property type="entry name" value="WD40/YVTN_repeat-like_dom_sf"/>
</dbReference>
<dbReference type="PROSITE" id="PS50082">
    <property type="entry name" value="WD_REPEATS_2"/>
    <property type="match status" value="6"/>
</dbReference>
<dbReference type="eggNOG" id="KOG0286">
    <property type="taxonomic scope" value="Eukaryota"/>
</dbReference>
<keyword evidence="5" id="KW-1185">Reference proteome</keyword>
<dbReference type="GO" id="GO:0007165">
    <property type="term" value="P:signal transduction"/>
    <property type="evidence" value="ECO:0007669"/>
    <property type="project" value="InterPro"/>
</dbReference>
<evidence type="ECO:0000256" key="2">
    <source>
        <dbReference type="ARBA" id="ARBA00022737"/>
    </source>
</evidence>
<reference evidence="4" key="2">
    <citation type="submission" date="2024-10" db="UniProtKB">
        <authorList>
            <consortium name="EnsemblProtists"/>
        </authorList>
    </citation>
    <scope>IDENTIFICATION</scope>
</reference>
<feature type="repeat" description="WD" evidence="3">
    <location>
        <begin position="142"/>
        <end position="182"/>
    </location>
</feature>
<name>A0A0D3KN53_EMIH1</name>
<dbReference type="SUPFAM" id="SSF50978">
    <property type="entry name" value="WD40 repeat-like"/>
    <property type="match status" value="1"/>
</dbReference>
<dbReference type="GeneID" id="17283975"/>
<dbReference type="STRING" id="2903.R1DNM9"/>
<dbReference type="PaxDb" id="2903-EOD37188"/>
<dbReference type="PANTHER" id="PTHR19850">
    <property type="entry name" value="GUANINE NUCLEOTIDE-BINDING PROTEIN BETA G PROTEIN BETA"/>
    <property type="match status" value="1"/>
</dbReference>
<evidence type="ECO:0000256" key="3">
    <source>
        <dbReference type="PROSITE-ProRule" id="PRU00221"/>
    </source>
</evidence>